<dbReference type="PRINTS" id="PR00463">
    <property type="entry name" value="EP450I"/>
</dbReference>
<feature type="binding site" description="axial binding residue" evidence="3">
    <location>
        <position position="391"/>
    </location>
    <ligand>
        <name>heme</name>
        <dbReference type="ChEBI" id="CHEBI:30413"/>
    </ligand>
    <ligandPart>
        <name>Fe</name>
        <dbReference type="ChEBI" id="CHEBI:18248"/>
    </ligandPart>
</feature>
<dbReference type="PANTHER" id="PTHR24305">
    <property type="entry name" value="CYTOCHROME P450"/>
    <property type="match status" value="1"/>
</dbReference>
<comment type="similarity">
    <text evidence="2 4">Belongs to the cytochrome P450 family.</text>
</comment>
<dbReference type="InterPro" id="IPR017972">
    <property type="entry name" value="Cyt_P450_CS"/>
</dbReference>
<comment type="caution">
    <text evidence="5">The sequence shown here is derived from an EMBL/GenBank/DDBJ whole genome shotgun (WGS) entry which is preliminary data.</text>
</comment>
<keyword evidence="3 4" id="KW-0479">Metal-binding</keyword>
<dbReference type="Proteomes" id="UP000017127">
    <property type="component" value="Unassembled WGS sequence"/>
</dbReference>
<dbReference type="RefSeq" id="WP_023068717.1">
    <property type="nucleotide sequence ID" value="NZ_AUZM01000070.1"/>
</dbReference>
<organism evidence="5 6">
    <name type="scientific">Lyngbya aestuarii BL J</name>
    <dbReference type="NCBI Taxonomy" id="1348334"/>
    <lineage>
        <taxon>Bacteria</taxon>
        <taxon>Bacillati</taxon>
        <taxon>Cyanobacteriota</taxon>
        <taxon>Cyanophyceae</taxon>
        <taxon>Oscillatoriophycideae</taxon>
        <taxon>Oscillatoriales</taxon>
        <taxon>Microcoleaceae</taxon>
        <taxon>Lyngbya</taxon>
    </lineage>
</organism>
<keyword evidence="3 4" id="KW-0408">Iron</keyword>
<dbReference type="GO" id="GO:0004497">
    <property type="term" value="F:monooxygenase activity"/>
    <property type="evidence" value="ECO:0007669"/>
    <property type="project" value="UniProtKB-KW"/>
</dbReference>
<sequence>MTLPNGPQTPRVLRMMKFVTRPLDYLEDYYQRYGDFIRIGKSATPLVYVNHPAAIEKIFTANAEQFRTGNAGGVLLFLLGNNSVFMVDGERHERQRKLLMPPFHGERLKTYNQLICEITKQVMSQVKIGQPFRVRALMQDITLRVILKAVFGLTEGERYEQLRHLLSAMMESIGSPLAATLMFFPSLRQDWGEWSPWGRFLRYKQQADEMIYAEIRERKQKNDFAGDDILTLLMSARDETGEPMSETELRDELVTLLIAGHETTASSLTWALYWTHYLPEVKDKLCFELANLGENPHLGEIAKLPYLTAVCNETLRIYPVTLTSGVRVLKKPLELGGYSFETGTVLFPCTYLVHQREDIYPEPKKFKPERFLQRQFSPYEFFPFGGGHRRCIGSAMATLEMKIALATILSDWQLKLPHHKAYKPVRRGLTLSPPAQLSLVAVNRLN</sequence>
<reference evidence="5 6" key="1">
    <citation type="journal article" date="2013" name="Front. Microbiol.">
        <title>Comparative genomic analyses of the cyanobacterium, Lyngbya aestuarii BL J, a powerful hydrogen producer.</title>
        <authorList>
            <person name="Kothari A."/>
            <person name="Vaughn M."/>
            <person name="Garcia-Pichel F."/>
        </authorList>
    </citation>
    <scope>NUCLEOTIDE SEQUENCE [LARGE SCALE GENOMIC DNA]</scope>
    <source>
        <strain evidence="5 6">BL J</strain>
    </source>
</reference>
<dbReference type="Gene3D" id="1.10.630.10">
    <property type="entry name" value="Cytochrome P450"/>
    <property type="match status" value="1"/>
</dbReference>
<dbReference type="PANTHER" id="PTHR24305:SF166">
    <property type="entry name" value="CYTOCHROME P450 12A4, MITOCHONDRIAL-RELATED"/>
    <property type="match status" value="1"/>
</dbReference>
<evidence type="ECO:0000256" key="3">
    <source>
        <dbReference type="PIRSR" id="PIRSR602401-1"/>
    </source>
</evidence>
<dbReference type="OrthoDB" id="446280at2"/>
<accession>U7QB53</accession>
<dbReference type="SUPFAM" id="SSF48264">
    <property type="entry name" value="Cytochrome P450"/>
    <property type="match status" value="1"/>
</dbReference>
<dbReference type="AlphaFoldDB" id="U7QB53"/>
<dbReference type="InterPro" id="IPR002401">
    <property type="entry name" value="Cyt_P450_E_grp-I"/>
</dbReference>
<evidence type="ECO:0000313" key="6">
    <source>
        <dbReference type="Proteomes" id="UP000017127"/>
    </source>
</evidence>
<evidence type="ECO:0000256" key="2">
    <source>
        <dbReference type="ARBA" id="ARBA00010617"/>
    </source>
</evidence>
<dbReference type="InterPro" id="IPR036396">
    <property type="entry name" value="Cyt_P450_sf"/>
</dbReference>
<dbReference type="InterPro" id="IPR050121">
    <property type="entry name" value="Cytochrome_P450_monoxygenase"/>
</dbReference>
<gene>
    <name evidence="5" type="ORF">M595_5011</name>
</gene>
<dbReference type="PROSITE" id="PS00086">
    <property type="entry name" value="CYTOCHROME_P450"/>
    <property type="match status" value="1"/>
</dbReference>
<dbReference type="EMBL" id="AUZM01000070">
    <property type="protein sequence ID" value="ERT05053.1"/>
    <property type="molecule type" value="Genomic_DNA"/>
</dbReference>
<evidence type="ECO:0000313" key="5">
    <source>
        <dbReference type="EMBL" id="ERT05053.1"/>
    </source>
</evidence>
<dbReference type="Pfam" id="PF00067">
    <property type="entry name" value="p450"/>
    <property type="match status" value="1"/>
</dbReference>
<keyword evidence="4" id="KW-0560">Oxidoreductase</keyword>
<name>U7QB53_9CYAN</name>
<dbReference type="GO" id="GO:0005506">
    <property type="term" value="F:iron ion binding"/>
    <property type="evidence" value="ECO:0007669"/>
    <property type="project" value="InterPro"/>
</dbReference>
<dbReference type="GO" id="GO:0016705">
    <property type="term" value="F:oxidoreductase activity, acting on paired donors, with incorporation or reduction of molecular oxygen"/>
    <property type="evidence" value="ECO:0007669"/>
    <property type="project" value="InterPro"/>
</dbReference>
<keyword evidence="3 4" id="KW-0349">Heme</keyword>
<dbReference type="InterPro" id="IPR001128">
    <property type="entry name" value="Cyt_P450"/>
</dbReference>
<comment type="cofactor">
    <cofactor evidence="1 3">
        <name>heme</name>
        <dbReference type="ChEBI" id="CHEBI:30413"/>
    </cofactor>
</comment>
<protein>
    <submittedName>
        <fullName evidence="5">Cytochrome P450 family protein</fullName>
    </submittedName>
</protein>
<proteinExistence type="inferred from homology"/>
<evidence type="ECO:0000256" key="1">
    <source>
        <dbReference type="ARBA" id="ARBA00001971"/>
    </source>
</evidence>
<keyword evidence="4" id="KW-0503">Monooxygenase</keyword>
<dbReference type="PRINTS" id="PR00385">
    <property type="entry name" value="P450"/>
</dbReference>
<dbReference type="PATRIC" id="fig|1348334.3.peg.4828"/>
<dbReference type="GO" id="GO:0020037">
    <property type="term" value="F:heme binding"/>
    <property type="evidence" value="ECO:0007669"/>
    <property type="project" value="InterPro"/>
</dbReference>
<dbReference type="CDD" id="cd11053">
    <property type="entry name" value="CYP110-like"/>
    <property type="match status" value="1"/>
</dbReference>
<evidence type="ECO:0000256" key="4">
    <source>
        <dbReference type="RuleBase" id="RU000461"/>
    </source>
</evidence>
<keyword evidence="6" id="KW-1185">Reference proteome</keyword>